<feature type="coiled-coil region" evidence="5">
    <location>
        <begin position="432"/>
        <end position="477"/>
    </location>
</feature>
<dbReference type="SUPFAM" id="SSF52540">
    <property type="entry name" value="P-loop containing nucleoside triphosphate hydrolases"/>
    <property type="match status" value="1"/>
</dbReference>
<keyword evidence="2" id="KW-0378">Hydrolase</keyword>
<dbReference type="InterPro" id="IPR027417">
    <property type="entry name" value="P-loop_NTPase"/>
</dbReference>
<keyword evidence="1" id="KW-0547">Nucleotide-binding</keyword>
<dbReference type="SUPFAM" id="SSF48340">
    <property type="entry name" value="Interferon-induced guanylate-binding protein 1 (GBP1), C-terminal domain"/>
    <property type="match status" value="1"/>
</dbReference>
<evidence type="ECO:0000313" key="8">
    <source>
        <dbReference type="Proteomes" id="UP001153620"/>
    </source>
</evidence>
<evidence type="ECO:0000259" key="6">
    <source>
        <dbReference type="PROSITE" id="PS51715"/>
    </source>
</evidence>
<dbReference type="Gene3D" id="3.40.50.300">
    <property type="entry name" value="P-loop containing nucleotide triphosphate hydrolases"/>
    <property type="match status" value="2"/>
</dbReference>
<feature type="coiled-coil region" evidence="5">
    <location>
        <begin position="927"/>
        <end position="954"/>
    </location>
</feature>
<gene>
    <name evidence="7" type="ORF">CHIRRI_LOCUS14598</name>
</gene>
<dbReference type="InterPro" id="IPR030386">
    <property type="entry name" value="G_GB1_RHD3_dom"/>
</dbReference>
<dbReference type="AlphaFoldDB" id="A0A9N9S6F2"/>
<dbReference type="InterPro" id="IPR015894">
    <property type="entry name" value="Guanylate-bd_N"/>
</dbReference>
<dbReference type="PANTHER" id="PTHR10751">
    <property type="entry name" value="GUANYLATE BINDING PROTEIN"/>
    <property type="match status" value="1"/>
</dbReference>
<protein>
    <recommendedName>
        <fullName evidence="6">GB1/RHD3-type G domain-containing protein</fullName>
    </recommendedName>
</protein>
<proteinExistence type="inferred from homology"/>
<evidence type="ECO:0000256" key="5">
    <source>
        <dbReference type="SAM" id="Coils"/>
    </source>
</evidence>
<reference evidence="7" key="1">
    <citation type="submission" date="2022-01" db="EMBL/GenBank/DDBJ databases">
        <authorList>
            <person name="King R."/>
        </authorList>
    </citation>
    <scope>NUCLEOTIDE SEQUENCE</scope>
</reference>
<dbReference type="InterPro" id="IPR036543">
    <property type="entry name" value="Guanylate-bd_C_sf"/>
</dbReference>
<keyword evidence="3" id="KW-0342">GTP-binding</keyword>
<dbReference type="GO" id="GO:0003924">
    <property type="term" value="F:GTPase activity"/>
    <property type="evidence" value="ECO:0007669"/>
    <property type="project" value="InterPro"/>
</dbReference>
<dbReference type="Pfam" id="PF02263">
    <property type="entry name" value="GBP"/>
    <property type="match status" value="2"/>
</dbReference>
<sequence>MSSHEHPHGRPENVLGFTEDSKVFIHDAPLKDMFLHPDVKHRKIVAFSIIGAYRKGKSFFLDYCLRYLYAHYPSIKYPNNPVSDQDEWLGDEDEPLVGFSWRSGSDRDTTGIVMWNDIFLHTMEDTGEKIAILVMDTQGLFDNRTSPMDNSKIFALGTLISSIQVLNLVGVVQEDQLQYLQFATEFAKYAASSSQGMAGKCFQSLMFLIRDWDNPDELYYGIEGGKKYLLSFLEIKSEQKKELKSVREFVHSSFEELSCSLLPHPGKFVTGARKLDGEKFNGCHKGMDHEFKDELIFLIQYLLKPDRLILKKFNGCNVKGHEFLEYINQYFVLFQSDELPEAQTIFDATVEKQMTILVNACFDNYKETVYRNRDIIKSENQIDLLHDASKNKALLAFNEAKKMGNSSHEVKYKQMLELEIDKLYEEWGHQTKESMKKIEEEIEKTRVALEEKQRLEREQLESEKKAVERLIEIEKLKSEKEIEKLKYLKEMEIKQLQWENEQKRFTAEKELELERMKYEKEIEHKTFMAQQEMEKLKLESENNRLAAEKIVEIEKYKIQKEMEHQKYLRDIEANEAKDRLEQQRLTAENALKYELLKKEKEAEFERYEKNEEVAKARLELERERINAVRLENSRNEEIRNKVAAQEELEKMKSRVAASAKKKSDRKVYKVIVDSDLSDNPDEHQYGTEGGIEYLQQYLTVESNQQEQLKSVRRFIYDSFEELSCSLMPHPGKIVTGSRKLKKLKYDGRHKGMDEEFKDELVQLIDHLLNPKRLVPKIFNNIKLNGSEFFTFITNLFKVFQLPNLPQAQTIFESTVERQMRNLIDSILNDYKRSVKEELNLVTNRSMIQILHDKYKFKAILKFNETKKMGTDQHHAKFKDILESSITKEFNLWKSQKENYFQELDDFREIQEAIELEKVEQLEMDNLLAHMKLKLNQLQHEFKLKSEEILKLEAIKKEKKIAALSQKMHEETLNDLRLNALFELNEINRKKENELQKVKSKQESTVYMTCRKCKLKIKFNDLNNYSKSGHDLMFDS</sequence>
<evidence type="ECO:0000256" key="2">
    <source>
        <dbReference type="ARBA" id="ARBA00022801"/>
    </source>
</evidence>
<feature type="coiled-coil region" evidence="5">
    <location>
        <begin position="590"/>
        <end position="661"/>
    </location>
</feature>
<evidence type="ECO:0000256" key="3">
    <source>
        <dbReference type="ARBA" id="ARBA00023134"/>
    </source>
</evidence>
<name>A0A9N9S6F2_9DIPT</name>
<keyword evidence="5" id="KW-0175">Coiled coil</keyword>
<dbReference type="GO" id="GO:0005525">
    <property type="term" value="F:GTP binding"/>
    <property type="evidence" value="ECO:0007669"/>
    <property type="project" value="UniProtKB-KW"/>
</dbReference>
<feature type="domain" description="GB1/RHD3-type G" evidence="6">
    <location>
        <begin position="41"/>
        <end position="307"/>
    </location>
</feature>
<evidence type="ECO:0000256" key="1">
    <source>
        <dbReference type="ARBA" id="ARBA00022741"/>
    </source>
</evidence>
<dbReference type="OrthoDB" id="7788754at2759"/>
<organism evidence="7 8">
    <name type="scientific">Chironomus riparius</name>
    <dbReference type="NCBI Taxonomy" id="315576"/>
    <lineage>
        <taxon>Eukaryota</taxon>
        <taxon>Metazoa</taxon>
        <taxon>Ecdysozoa</taxon>
        <taxon>Arthropoda</taxon>
        <taxon>Hexapoda</taxon>
        <taxon>Insecta</taxon>
        <taxon>Pterygota</taxon>
        <taxon>Neoptera</taxon>
        <taxon>Endopterygota</taxon>
        <taxon>Diptera</taxon>
        <taxon>Nematocera</taxon>
        <taxon>Chironomoidea</taxon>
        <taxon>Chironomidae</taxon>
        <taxon>Chironominae</taxon>
        <taxon>Chironomus</taxon>
    </lineage>
</organism>
<dbReference type="EMBL" id="OU895880">
    <property type="protein sequence ID" value="CAG9811791.1"/>
    <property type="molecule type" value="Genomic_DNA"/>
</dbReference>
<dbReference type="PROSITE" id="PS51715">
    <property type="entry name" value="G_GB1_RHD3"/>
    <property type="match status" value="1"/>
</dbReference>
<evidence type="ECO:0000313" key="7">
    <source>
        <dbReference type="EMBL" id="CAG9811791.1"/>
    </source>
</evidence>
<keyword evidence="8" id="KW-1185">Reference proteome</keyword>
<evidence type="ECO:0000256" key="4">
    <source>
        <dbReference type="PROSITE-ProRule" id="PRU01052"/>
    </source>
</evidence>
<reference evidence="7" key="2">
    <citation type="submission" date="2022-10" db="EMBL/GenBank/DDBJ databases">
        <authorList>
            <consortium name="ENA_rothamsted_submissions"/>
            <consortium name="culmorum"/>
            <person name="King R."/>
        </authorList>
    </citation>
    <scope>NUCLEOTIDE SEQUENCE</scope>
</reference>
<comment type="similarity">
    <text evidence="4">Belongs to the TRAFAC class dynamin-like GTPase superfamily. GB1/RHD3 GTPase family.</text>
</comment>
<accession>A0A9N9S6F2</accession>
<dbReference type="Gene3D" id="1.20.58.420">
    <property type="entry name" value="AHSP"/>
    <property type="match status" value="2"/>
</dbReference>
<dbReference type="Proteomes" id="UP001153620">
    <property type="component" value="Chromosome 4"/>
</dbReference>